<evidence type="ECO:0000256" key="1">
    <source>
        <dbReference type="SAM" id="MobiDB-lite"/>
    </source>
</evidence>
<organism evidence="2 3">
    <name type="scientific">Pleurodeles waltl</name>
    <name type="common">Iberian ribbed newt</name>
    <dbReference type="NCBI Taxonomy" id="8319"/>
    <lineage>
        <taxon>Eukaryota</taxon>
        <taxon>Metazoa</taxon>
        <taxon>Chordata</taxon>
        <taxon>Craniata</taxon>
        <taxon>Vertebrata</taxon>
        <taxon>Euteleostomi</taxon>
        <taxon>Amphibia</taxon>
        <taxon>Batrachia</taxon>
        <taxon>Caudata</taxon>
        <taxon>Salamandroidea</taxon>
        <taxon>Salamandridae</taxon>
        <taxon>Pleurodelinae</taxon>
        <taxon>Pleurodeles</taxon>
    </lineage>
</organism>
<evidence type="ECO:0000313" key="2">
    <source>
        <dbReference type="EMBL" id="KAJ1180724.1"/>
    </source>
</evidence>
<dbReference type="EMBL" id="JANPWB010000006">
    <property type="protein sequence ID" value="KAJ1180724.1"/>
    <property type="molecule type" value="Genomic_DNA"/>
</dbReference>
<feature type="compositionally biased region" description="Basic and acidic residues" evidence="1">
    <location>
        <begin position="71"/>
        <end position="97"/>
    </location>
</feature>
<evidence type="ECO:0000313" key="3">
    <source>
        <dbReference type="Proteomes" id="UP001066276"/>
    </source>
</evidence>
<feature type="compositionally biased region" description="Basic and acidic residues" evidence="1">
    <location>
        <begin position="30"/>
        <end position="41"/>
    </location>
</feature>
<sequence>MCYVQVPAALYLGKGPSPEGTQGAGAETTLRPEQKRADAARKTKGWLGAVGQQRKEGRRGTPAETRTIAKGHREGAADQCEQWDHRRPAQHHRDQQEQRSPSQHHLRQVRGVAVPITTPPAASARSSGRACRQPYLQPTKVRRGHRGSTDTGRGARQGAASTEAAPGQIVKTSTASGRDLPFDPGPQETKGAAQAT</sequence>
<gene>
    <name evidence="2" type="ORF">NDU88_005941</name>
</gene>
<accession>A0AAV7TVE1</accession>
<name>A0AAV7TVE1_PLEWA</name>
<dbReference type="Proteomes" id="UP001066276">
    <property type="component" value="Chromosome 3_2"/>
</dbReference>
<protein>
    <submittedName>
        <fullName evidence="2">Uncharacterized protein</fullName>
    </submittedName>
</protein>
<proteinExistence type="predicted"/>
<comment type="caution">
    <text evidence="2">The sequence shown here is derived from an EMBL/GenBank/DDBJ whole genome shotgun (WGS) entry which is preliminary data.</text>
</comment>
<dbReference type="AlphaFoldDB" id="A0AAV7TVE1"/>
<feature type="compositionally biased region" description="Low complexity" evidence="1">
    <location>
        <begin position="121"/>
        <end position="132"/>
    </location>
</feature>
<reference evidence="2" key="1">
    <citation type="journal article" date="2022" name="bioRxiv">
        <title>Sequencing and chromosome-scale assembly of the giantPleurodeles waltlgenome.</title>
        <authorList>
            <person name="Brown T."/>
            <person name="Elewa A."/>
            <person name="Iarovenko S."/>
            <person name="Subramanian E."/>
            <person name="Araus A.J."/>
            <person name="Petzold A."/>
            <person name="Susuki M."/>
            <person name="Suzuki K.-i.T."/>
            <person name="Hayashi T."/>
            <person name="Toyoda A."/>
            <person name="Oliveira C."/>
            <person name="Osipova E."/>
            <person name="Leigh N.D."/>
            <person name="Simon A."/>
            <person name="Yun M.H."/>
        </authorList>
    </citation>
    <scope>NUCLEOTIDE SEQUENCE</scope>
    <source>
        <strain evidence="2">20211129_DDA</strain>
        <tissue evidence="2">Liver</tissue>
    </source>
</reference>
<keyword evidence="3" id="KW-1185">Reference proteome</keyword>
<feature type="region of interest" description="Disordered" evidence="1">
    <location>
        <begin position="11"/>
        <end position="196"/>
    </location>
</feature>